<dbReference type="Araport" id="AT5G37300"/>
<keyword evidence="11" id="KW-1133">Transmembrane helix</keyword>
<evidence type="ECO:0000259" key="12">
    <source>
        <dbReference type="Pfam" id="PF03007"/>
    </source>
</evidence>
<name>A0A1P8BF05_ARATH</name>
<dbReference type="GO" id="GO:0005789">
    <property type="term" value="C:endoplasmic reticulum membrane"/>
    <property type="evidence" value="ECO:0007669"/>
    <property type="project" value="UniProtKB-SubCell"/>
</dbReference>
<dbReference type="EMBL" id="CP002688">
    <property type="protein sequence ID" value="ANM70179.1"/>
    <property type="molecule type" value="Genomic_DNA"/>
</dbReference>
<dbReference type="InterPro" id="IPR009721">
    <property type="entry name" value="O-acyltransferase_WSD1_C"/>
</dbReference>
<dbReference type="GO" id="GO:0005886">
    <property type="term" value="C:plasma membrane"/>
    <property type="evidence" value="ECO:0007669"/>
    <property type="project" value="UniProtKB-SubCell"/>
</dbReference>
<evidence type="ECO:0000256" key="6">
    <source>
        <dbReference type="ARBA" id="ARBA00022824"/>
    </source>
</evidence>
<protein>
    <submittedName>
        <fullName evidence="15">O-acyltransferase (WSD1-like) family protein</fullName>
    </submittedName>
</protein>
<gene>
    <name evidence="15 17" type="primary">WSD1</name>
    <name evidence="15" type="synonym">MNJ8.9</name>
    <name evidence="15" type="synonym">MNJ8_9</name>
    <name evidence="14 15" type="ordered locus">At5g37300</name>
</gene>
<evidence type="ECO:0000313" key="16">
    <source>
        <dbReference type="Proteomes" id="UP000006548"/>
    </source>
</evidence>
<dbReference type="Proteomes" id="UP000006548">
    <property type="component" value="Chromosome 5"/>
</dbReference>
<comment type="pathway">
    <text evidence="4">Lipid metabolism.</text>
</comment>
<evidence type="ECO:0000313" key="14">
    <source>
        <dbReference type="Araport" id="AT5G37300"/>
    </source>
</evidence>
<comment type="pathway">
    <text evidence="3">Glycerolipid metabolism; triacylglycerol biosynthesis.</text>
</comment>
<dbReference type="GO" id="GO:0004144">
    <property type="term" value="F:diacylglycerol O-acyltransferase activity"/>
    <property type="evidence" value="ECO:0007669"/>
    <property type="project" value="UniProtKB-EC"/>
</dbReference>
<dbReference type="InterPro" id="IPR004255">
    <property type="entry name" value="O-acyltransferase_WSD1_N"/>
</dbReference>
<dbReference type="ExpressionAtlas" id="A0A1P8BF05">
    <property type="expression patterns" value="baseline and differential"/>
</dbReference>
<feature type="domain" description="O-acyltransferase WSD1 C-terminal" evidence="13">
    <location>
        <begin position="342"/>
        <end position="486"/>
    </location>
</feature>
<reference evidence="16" key="2">
    <citation type="journal article" date="2017" name="Plant J.">
        <title>Araport11: a complete reannotation of the Arabidopsis thaliana reference genome.</title>
        <authorList>
            <person name="Cheng C.Y."/>
            <person name="Krishnakumar V."/>
            <person name="Chan A.P."/>
            <person name="Thibaud-Nissen F."/>
            <person name="Schobel S."/>
            <person name="Town C.D."/>
        </authorList>
    </citation>
    <scope>GENOME REANNOTATION</scope>
    <source>
        <strain evidence="16">cv. Columbia</strain>
    </source>
</reference>
<dbReference type="GO" id="GO:0019432">
    <property type="term" value="P:triglyceride biosynthetic process"/>
    <property type="evidence" value="ECO:0007669"/>
    <property type="project" value="UniProtKB-UniPathway"/>
</dbReference>
<proteinExistence type="evidence at protein level"/>
<reference evidence="15 16" key="1">
    <citation type="journal article" date="2000" name="Nature">
        <title>Sequence and analysis of chromosome 5 of the plant Arabidopsis thaliana.</title>
        <authorList>
            <consortium name="Kazusa DNA Research Institute"/>
            <consortium name="Cold Spring Harbor and Washington University in St Louis Sequencing Consortium"/>
            <consortium name="European Union Arabidopsis Genome Sequencing Consortium"/>
            <person name="Tabata S."/>
            <person name="Kaneko T."/>
            <person name="Nakamura Y."/>
            <person name="Kotani H."/>
            <person name="Kato T."/>
            <person name="Asamizu E."/>
            <person name="Miyajima N."/>
            <person name="Sasamoto S."/>
            <person name="Kimura T."/>
            <person name="Hosouchi T."/>
            <person name="Kawashima K."/>
            <person name="Kohara M."/>
            <person name="Matsumoto M."/>
            <person name="Matsuno A."/>
            <person name="Muraki A."/>
            <person name="Nakayama S."/>
            <person name="Nakazaki N."/>
            <person name="Naruo K."/>
            <person name="Okumura S."/>
            <person name="Shinpo S."/>
            <person name="Takeuchi C."/>
            <person name="Wada T."/>
            <person name="Watanabe A."/>
            <person name="Yamada M."/>
            <person name="Yasuda M."/>
            <person name="Sato S."/>
            <person name="de la Bastide M."/>
            <person name="Huang E."/>
            <person name="Spiegel L."/>
            <person name="Gnoj L."/>
            <person name="O'Shaughnessy A."/>
            <person name="Preston R."/>
            <person name="Habermann K."/>
            <person name="Murray J."/>
            <person name="Johnson D."/>
            <person name="Rohlfing T."/>
            <person name="Nelson J."/>
            <person name="Stoneking T."/>
            <person name="Pepin K."/>
            <person name="Spieth J."/>
            <person name="Sekhon M."/>
            <person name="Armstrong J."/>
            <person name="Becker M."/>
            <person name="Belter E."/>
            <person name="Cordum H."/>
            <person name="Cordes M."/>
            <person name="Courtney L."/>
            <person name="Courtney W."/>
            <person name="Dante M."/>
            <person name="Du H."/>
            <person name="Edwards J."/>
            <person name="Fryman J."/>
            <person name="Haakensen B."/>
            <person name="Lamar E."/>
            <person name="Latreille P."/>
            <person name="Leonard S."/>
            <person name="Meyer R."/>
            <person name="Mulvaney E."/>
            <person name="Ozersky P."/>
            <person name="Riley A."/>
            <person name="Strowmatt C."/>
            <person name="Wagner-McPherson C."/>
            <person name="Wollam A."/>
            <person name="Yoakum M."/>
            <person name="Bell M."/>
            <person name="Dedhia N."/>
            <person name="Parnell L."/>
            <person name="Shah R."/>
            <person name="Rodriguez M."/>
            <person name="See L.H."/>
            <person name="Vil D."/>
            <person name="Baker J."/>
            <person name="Kirchoff K."/>
            <person name="Toth K."/>
            <person name="King L."/>
            <person name="Bahret A."/>
            <person name="Miller B."/>
            <person name="Marra M."/>
            <person name="Martienssen R."/>
            <person name="McCombie W.R."/>
            <person name="Wilson R.K."/>
            <person name="Murphy G."/>
            <person name="Bancroft I."/>
            <person name="Volckaert G."/>
            <person name="Wambutt R."/>
            <person name="Dusterhoft A."/>
            <person name="Stiekema W."/>
            <person name="Pohl T."/>
            <person name="Entian K.D."/>
            <person name="Terryn N."/>
            <person name="Hartley N."/>
            <person name="Bent E."/>
            <person name="Johnson S."/>
            <person name="Langham S.A."/>
            <person name="McCullagh B."/>
            <person name="Robben J."/>
            <person name="Grymonprez B."/>
            <person name="Zimmermann W."/>
            <person name="Ramsperger U."/>
            <person name="Wedler H."/>
            <person name="Balke K."/>
            <person name="Wedler E."/>
            <person name="Peters S."/>
            <person name="van Staveren M."/>
            <person name="Dirkse W."/>
            <person name="Mooijman P."/>
            <person name="Lankhorst R.K."/>
            <person name="Weitzenegger T."/>
            <person name="Bothe G."/>
            <person name="Rose M."/>
            <person name="Hauf J."/>
            <person name="Berneiser S."/>
            <person name="Hempel S."/>
            <person name="Feldpausch M."/>
            <person name="Lamberth S."/>
            <person name="Villarroel R."/>
            <person name="Gielen J."/>
            <person name="Ardiles W."/>
            <person name="Bents O."/>
            <person name="Lemcke K."/>
            <person name="Kolesov G."/>
            <person name="Mayer K."/>
            <person name="Rudd S."/>
            <person name="Schoof H."/>
            <person name="Schueller C."/>
            <person name="Zaccaria P."/>
            <person name="Mewes H.W."/>
            <person name="Bevan M."/>
            <person name="Fransz P."/>
        </authorList>
    </citation>
    <scope>NUCLEOTIDE SEQUENCE [LARGE SCALE GENOMIC DNA]</scope>
    <source>
        <strain evidence="16">cv. Columbia</strain>
    </source>
</reference>
<comment type="similarity">
    <text evidence="8">In the N-terminal section; belongs to the long-chain O-acyltransferase family.</text>
</comment>
<dbReference type="UniPathway" id="UPA00282"/>
<sequence>MLYNRSIHYKGWRILKLTMKAEKVMEREIETTPIEPLSPMSHMLSSPNFFIVITFGFKTRCNRSAFVDGINNTLINAPRFSSKMEINYKKKGEPVWIPVKLRVDDHIIVPDLEYSNIQNPDQFVEDYTSNIANIPMDMSKPLWEFHLLNMKTSKAESLAIVKIHHSIGDGMSLMSLLLACSRKISDPDALVSNTTATKKPADSMAWWLFVGFWFMIRVTFTTIVEFSKLMLTVCFLEDTKNPLMGNPSDGFQSWKVVHRIISFEDVKLIKDTMNMKVNDVLLGMTQAGLSRYLSSKYDGSTAEKKKILEKLRVRGAVAINLRPATKIEDLADMMAKGSKCRWGNFIGTVIFPLWVKSEKDPLEYIRRAKATMDRKKISLEAFFFYGIIKFTLKFFGGKAVEAFGKRIFGHTSLAFSNVKGPDEEISFFHHPISYIAGSALVGAQALNIHFISYVDKIVINLAVDTTTIQDPNRLCDDMVEALEIIKSATQGEIFHKTEV</sequence>
<dbReference type="InterPro" id="IPR045034">
    <property type="entry name" value="O-acyltransferase_WSD1-like"/>
</dbReference>
<dbReference type="Pfam" id="PF03007">
    <property type="entry name" value="WS_DGAT_cat"/>
    <property type="match status" value="1"/>
</dbReference>
<comment type="catalytic activity">
    <reaction evidence="10">
        <text>an acyl-CoA + a 1,2-diacyl-sn-glycerol = a triacyl-sn-glycerol + CoA</text>
        <dbReference type="Rhea" id="RHEA:10868"/>
        <dbReference type="ChEBI" id="CHEBI:17815"/>
        <dbReference type="ChEBI" id="CHEBI:57287"/>
        <dbReference type="ChEBI" id="CHEBI:58342"/>
        <dbReference type="ChEBI" id="CHEBI:64615"/>
        <dbReference type="EC" id="2.3.1.20"/>
    </reaction>
</comment>
<keyword evidence="7" id="KW-0012">Acyltransferase</keyword>
<evidence type="ECO:0000313" key="17">
    <source>
        <dbReference type="TAIR" id="AT5G37300"/>
    </source>
</evidence>
<dbReference type="AlphaFoldDB" id="A0A1P8BF05"/>
<evidence type="ECO:0000256" key="1">
    <source>
        <dbReference type="ARBA" id="ARBA00004162"/>
    </source>
</evidence>
<evidence type="ECO:0000256" key="7">
    <source>
        <dbReference type="ARBA" id="ARBA00023315"/>
    </source>
</evidence>
<dbReference type="SMR" id="A0A1P8BF05"/>
<comment type="subcellular location">
    <subcellularLocation>
        <location evidence="1">Cell membrane</location>
        <topology evidence="1">Single-pass membrane protein</topology>
    </subcellularLocation>
    <subcellularLocation>
        <location evidence="2">Endoplasmic reticulum membrane</location>
    </subcellularLocation>
</comment>
<keyword evidence="11" id="KW-0472">Membrane</keyword>
<dbReference type="TAIR" id="AT5G37300">
    <property type="gene designation" value="WSD1"/>
</dbReference>
<dbReference type="GeneID" id="833704"/>
<evidence type="ECO:0000256" key="9">
    <source>
        <dbReference type="ARBA" id="ARBA00047604"/>
    </source>
</evidence>
<evidence type="ECO:0000256" key="4">
    <source>
        <dbReference type="ARBA" id="ARBA00005189"/>
    </source>
</evidence>
<accession>A0A1P8BF05</accession>
<keyword evidence="16" id="KW-1185">Reference proteome</keyword>
<evidence type="ECO:0000256" key="2">
    <source>
        <dbReference type="ARBA" id="ARBA00004586"/>
    </source>
</evidence>
<feature type="domain" description="O-acyltransferase WSD1-like N-terminal" evidence="12">
    <location>
        <begin position="65"/>
        <end position="195"/>
    </location>
</feature>
<evidence type="ECO:0000313" key="15">
    <source>
        <dbReference type="EMBL" id="ANM70179.1"/>
    </source>
</evidence>
<dbReference type="GO" id="GO:0047196">
    <property type="term" value="F:long-chain-alcohol O-fatty-acyltransferase activity"/>
    <property type="evidence" value="ECO:0007669"/>
    <property type="project" value="UniProtKB-EC"/>
</dbReference>
<evidence type="ECO:0000256" key="11">
    <source>
        <dbReference type="SAM" id="Phobius"/>
    </source>
</evidence>
<evidence type="ECO:0000256" key="5">
    <source>
        <dbReference type="ARBA" id="ARBA00022679"/>
    </source>
</evidence>
<dbReference type="PANTHER" id="PTHR31650">
    <property type="entry name" value="O-ACYLTRANSFERASE (WSD1-LIKE) FAMILY PROTEIN"/>
    <property type="match status" value="1"/>
</dbReference>
<keyword evidence="5" id="KW-0808">Transferase</keyword>
<evidence type="ECO:0000259" key="13">
    <source>
        <dbReference type="Pfam" id="PF06974"/>
    </source>
</evidence>
<dbReference type="Pfam" id="PF06974">
    <property type="entry name" value="WS_DGAT_C"/>
    <property type="match status" value="1"/>
</dbReference>
<evidence type="ECO:0000256" key="8">
    <source>
        <dbReference type="ARBA" id="ARBA00024360"/>
    </source>
</evidence>
<feature type="transmembrane region" description="Helical" evidence="11">
    <location>
        <begin position="205"/>
        <end position="224"/>
    </location>
</feature>
<keyword evidence="18 19" id="KW-1267">Proteomics identification</keyword>
<dbReference type="SUPFAM" id="SSF52777">
    <property type="entry name" value="CoA-dependent acyltransferases"/>
    <property type="match status" value="1"/>
</dbReference>
<evidence type="ECO:0000256" key="3">
    <source>
        <dbReference type="ARBA" id="ARBA00004771"/>
    </source>
</evidence>
<dbReference type="PANTHER" id="PTHR31650:SF30">
    <property type="entry name" value="WAX ESTER SYNTHASE_DIACYLGLYCEROL ACYLTRANSFERASE 1"/>
    <property type="match status" value="1"/>
</dbReference>
<organism evidence="15 16">
    <name type="scientific">Arabidopsis thaliana</name>
    <name type="common">Mouse-ear cress</name>
    <dbReference type="NCBI Taxonomy" id="3702"/>
    <lineage>
        <taxon>Eukaryota</taxon>
        <taxon>Viridiplantae</taxon>
        <taxon>Streptophyta</taxon>
        <taxon>Embryophyta</taxon>
        <taxon>Tracheophyta</taxon>
        <taxon>Spermatophyta</taxon>
        <taxon>Magnoliopsida</taxon>
        <taxon>eudicotyledons</taxon>
        <taxon>Gunneridae</taxon>
        <taxon>Pentapetalae</taxon>
        <taxon>rosids</taxon>
        <taxon>malvids</taxon>
        <taxon>Brassicales</taxon>
        <taxon>Brassicaceae</taxon>
        <taxon>Camelineae</taxon>
        <taxon>Arabidopsis</taxon>
    </lineage>
</organism>
<keyword evidence="6" id="KW-0256">Endoplasmic reticulum</keyword>
<evidence type="ECO:0007829" key="19">
    <source>
        <dbReference type="ProteomicsDB" id="A0A1P8BF05"/>
    </source>
</evidence>
<dbReference type="RefSeq" id="NP_001331809.1">
    <property type="nucleotide sequence ID" value="NM_001344180.1"/>
</dbReference>
<dbReference type="ProteomicsDB" id="197906"/>
<keyword evidence="11" id="KW-0812">Transmembrane</keyword>
<evidence type="ECO:0007829" key="18">
    <source>
        <dbReference type="PeptideAtlas" id="A0A1P8BF05"/>
    </source>
</evidence>
<evidence type="ECO:0000256" key="10">
    <source>
        <dbReference type="ARBA" id="ARBA00048109"/>
    </source>
</evidence>
<comment type="catalytic activity">
    <reaction evidence="9">
        <text>a long chain fatty alcohol + a fatty acyl-CoA = a long-chain alcohol wax ester + CoA</text>
        <dbReference type="Rhea" id="RHEA:38443"/>
        <dbReference type="ChEBI" id="CHEBI:17135"/>
        <dbReference type="ChEBI" id="CHEBI:57287"/>
        <dbReference type="ChEBI" id="CHEBI:77636"/>
        <dbReference type="ChEBI" id="CHEBI:235323"/>
        <dbReference type="EC" id="2.3.1.75"/>
    </reaction>
</comment>